<name>A0AAD7SYK7_9TELE</name>
<proteinExistence type="predicted"/>
<evidence type="ECO:0000313" key="1">
    <source>
        <dbReference type="EMBL" id="KAJ8411151.1"/>
    </source>
</evidence>
<accession>A0AAD7SYK7</accession>
<evidence type="ECO:0000313" key="2">
    <source>
        <dbReference type="Proteomes" id="UP001221898"/>
    </source>
</evidence>
<gene>
    <name evidence="1" type="ORF">AAFF_G00171570</name>
</gene>
<organism evidence="1 2">
    <name type="scientific">Aldrovandia affinis</name>
    <dbReference type="NCBI Taxonomy" id="143900"/>
    <lineage>
        <taxon>Eukaryota</taxon>
        <taxon>Metazoa</taxon>
        <taxon>Chordata</taxon>
        <taxon>Craniata</taxon>
        <taxon>Vertebrata</taxon>
        <taxon>Euteleostomi</taxon>
        <taxon>Actinopterygii</taxon>
        <taxon>Neopterygii</taxon>
        <taxon>Teleostei</taxon>
        <taxon>Notacanthiformes</taxon>
        <taxon>Halosauridae</taxon>
        <taxon>Aldrovandia</taxon>
    </lineage>
</organism>
<protein>
    <submittedName>
        <fullName evidence="1">Uncharacterized protein</fullName>
    </submittedName>
</protein>
<keyword evidence="2" id="KW-1185">Reference proteome</keyword>
<dbReference type="EMBL" id="JAINUG010000023">
    <property type="protein sequence ID" value="KAJ8411151.1"/>
    <property type="molecule type" value="Genomic_DNA"/>
</dbReference>
<comment type="caution">
    <text evidence="1">The sequence shown here is derived from an EMBL/GenBank/DDBJ whole genome shotgun (WGS) entry which is preliminary data.</text>
</comment>
<dbReference type="AlphaFoldDB" id="A0AAD7SYK7"/>
<reference evidence="1" key="1">
    <citation type="journal article" date="2023" name="Science">
        <title>Genome structures resolve the early diversification of teleost fishes.</title>
        <authorList>
            <person name="Parey E."/>
            <person name="Louis A."/>
            <person name="Montfort J."/>
            <person name="Bouchez O."/>
            <person name="Roques C."/>
            <person name="Iampietro C."/>
            <person name="Lluch J."/>
            <person name="Castinel A."/>
            <person name="Donnadieu C."/>
            <person name="Desvignes T."/>
            <person name="Floi Bucao C."/>
            <person name="Jouanno E."/>
            <person name="Wen M."/>
            <person name="Mejri S."/>
            <person name="Dirks R."/>
            <person name="Jansen H."/>
            <person name="Henkel C."/>
            <person name="Chen W.J."/>
            <person name="Zahm M."/>
            <person name="Cabau C."/>
            <person name="Klopp C."/>
            <person name="Thompson A.W."/>
            <person name="Robinson-Rechavi M."/>
            <person name="Braasch I."/>
            <person name="Lecointre G."/>
            <person name="Bobe J."/>
            <person name="Postlethwait J.H."/>
            <person name="Berthelot C."/>
            <person name="Roest Crollius H."/>
            <person name="Guiguen Y."/>
        </authorList>
    </citation>
    <scope>NUCLEOTIDE SEQUENCE</scope>
    <source>
        <strain evidence="1">NC1722</strain>
    </source>
</reference>
<sequence length="492" mass="54645">MDHASAKEFTCDSIANPYLDVHKAMTKEIRGLIPPWWVQRPENLLLNPKSVTMTKIAKASVLNCMQFPQNPSASLVRALMDLVDLEGGNEFKTVRDGEGDRGGAKCMLLMTNNYLAYYLPPQSLQPKNALRIVPTVTYWHEDTMWWQDASTSNVATYTIPLKIAIVLEARGDRRDGAFYRLGFKDQVAFADMIAYCIGTSHARLGPLPDRRDWGSVNPVLLMEDRYKPSTGKTRFSHMITSRGVLSAMSGKDDRCYHEVFLPGRPGHTEQLLRGVGKIARYARPSGKPKISLRALWYLPVELCSASAIKAYGTFLQTLVKTSLGYAYLSSPKHEGCGLCWARRGNVYAPKGGGERVSAIDKTPYAVNKCVTLPNCCKADAWGTRPFRYILTHNAEGIEDPGFEGLEQVSVGLSSIPILSDLTSLGPECHEEVQDDRVSEAKAEAEKLWGVPVTVERFCASQYPCPLHSRVHRHFKLRAAVTCEGIVPICFVA</sequence>
<dbReference type="Proteomes" id="UP001221898">
    <property type="component" value="Unassembled WGS sequence"/>
</dbReference>